<dbReference type="AlphaFoldDB" id="A0A6C0LB57"/>
<keyword evidence="1" id="KW-0812">Transmembrane</keyword>
<reference evidence="2" key="1">
    <citation type="journal article" date="2020" name="Nature">
        <title>Giant virus diversity and host interactions through global metagenomics.</title>
        <authorList>
            <person name="Schulz F."/>
            <person name="Roux S."/>
            <person name="Paez-Espino D."/>
            <person name="Jungbluth S."/>
            <person name="Walsh D.A."/>
            <person name="Denef V.J."/>
            <person name="McMahon K.D."/>
            <person name="Konstantinidis K.T."/>
            <person name="Eloe-Fadrosh E.A."/>
            <person name="Kyrpides N.C."/>
            <person name="Woyke T."/>
        </authorList>
    </citation>
    <scope>NUCLEOTIDE SEQUENCE</scope>
    <source>
        <strain evidence="2">GVMAG-M-3300027759-42</strain>
    </source>
</reference>
<feature type="transmembrane region" description="Helical" evidence="1">
    <location>
        <begin position="12"/>
        <end position="28"/>
    </location>
</feature>
<proteinExistence type="predicted"/>
<protein>
    <submittedName>
        <fullName evidence="2">Uncharacterized protein</fullName>
    </submittedName>
</protein>
<evidence type="ECO:0000256" key="1">
    <source>
        <dbReference type="SAM" id="Phobius"/>
    </source>
</evidence>
<keyword evidence="1" id="KW-1133">Transmembrane helix</keyword>
<accession>A0A6C0LB57</accession>
<organism evidence="2">
    <name type="scientific">viral metagenome</name>
    <dbReference type="NCBI Taxonomy" id="1070528"/>
    <lineage>
        <taxon>unclassified sequences</taxon>
        <taxon>metagenomes</taxon>
        <taxon>organismal metagenomes</taxon>
    </lineage>
</organism>
<keyword evidence="1" id="KW-0472">Membrane</keyword>
<name>A0A6C0LB57_9ZZZZ</name>
<dbReference type="EMBL" id="MN740445">
    <property type="protein sequence ID" value="QHU26864.1"/>
    <property type="molecule type" value="Genomic_DNA"/>
</dbReference>
<sequence length="88" mass="9881">MNVKRLLDTNIGHFFISAILGLGLASLFNKVCKDKNCLVFNGPILTEFEGKVYKHGEKCYKYSLNPTKCDKTKRVIDISDPNEGKPAM</sequence>
<evidence type="ECO:0000313" key="2">
    <source>
        <dbReference type="EMBL" id="QHU26864.1"/>
    </source>
</evidence>